<comment type="caution">
    <text evidence="1">The sequence shown here is derived from an EMBL/GenBank/DDBJ whole genome shotgun (WGS) entry which is preliminary data.</text>
</comment>
<evidence type="ECO:0000313" key="2">
    <source>
        <dbReference type="Proteomes" id="UP000233551"/>
    </source>
</evidence>
<dbReference type="AlphaFoldDB" id="A0A2I0HUS6"/>
<accession>A0A2I0HUS6</accession>
<organism evidence="1 2">
    <name type="scientific">Punica granatum</name>
    <name type="common">Pomegranate</name>
    <dbReference type="NCBI Taxonomy" id="22663"/>
    <lineage>
        <taxon>Eukaryota</taxon>
        <taxon>Viridiplantae</taxon>
        <taxon>Streptophyta</taxon>
        <taxon>Embryophyta</taxon>
        <taxon>Tracheophyta</taxon>
        <taxon>Spermatophyta</taxon>
        <taxon>Magnoliopsida</taxon>
        <taxon>eudicotyledons</taxon>
        <taxon>Gunneridae</taxon>
        <taxon>Pentapetalae</taxon>
        <taxon>rosids</taxon>
        <taxon>malvids</taxon>
        <taxon>Myrtales</taxon>
        <taxon>Lythraceae</taxon>
        <taxon>Punica</taxon>
    </lineage>
</organism>
<dbReference type="Proteomes" id="UP000233551">
    <property type="component" value="Unassembled WGS sequence"/>
</dbReference>
<dbReference type="EMBL" id="PGOL01005322">
    <property type="protein sequence ID" value="PKI35457.1"/>
    <property type="molecule type" value="Genomic_DNA"/>
</dbReference>
<reference evidence="1 2" key="1">
    <citation type="submission" date="2017-11" db="EMBL/GenBank/DDBJ databases">
        <title>De-novo sequencing of pomegranate (Punica granatum L.) genome.</title>
        <authorList>
            <person name="Akparov Z."/>
            <person name="Amiraslanov A."/>
            <person name="Hajiyeva S."/>
            <person name="Abbasov M."/>
            <person name="Kaur K."/>
            <person name="Hamwieh A."/>
            <person name="Solovyev V."/>
            <person name="Salamov A."/>
            <person name="Braich B."/>
            <person name="Kosarev P."/>
            <person name="Mahmoud A."/>
            <person name="Hajiyev E."/>
            <person name="Babayeva S."/>
            <person name="Izzatullayeva V."/>
            <person name="Mammadov A."/>
            <person name="Mammadov A."/>
            <person name="Sharifova S."/>
            <person name="Ojaghi J."/>
            <person name="Eynullazada K."/>
            <person name="Bayramov B."/>
            <person name="Abdulazimova A."/>
            <person name="Shahmuradov I."/>
        </authorList>
    </citation>
    <scope>NUCLEOTIDE SEQUENCE [LARGE SCALE GENOMIC DNA]</scope>
    <source>
        <strain evidence="2">cv. AG2017</strain>
        <tissue evidence="1">Leaf</tissue>
    </source>
</reference>
<proteinExistence type="predicted"/>
<sequence>MGARGCVHRVHRNYEGLFRTWKREIQSMVIYLVGHQKPGVQQGHSGNNGQAFLVIVAEGKSDCVDVKVSVILRDQLSRKIHRDLEGNELFSLGGLNRC</sequence>
<gene>
    <name evidence="1" type="ORF">CRG98_044143</name>
</gene>
<keyword evidence="2" id="KW-1185">Reference proteome</keyword>
<evidence type="ECO:0000313" key="1">
    <source>
        <dbReference type="EMBL" id="PKI35457.1"/>
    </source>
</evidence>
<protein>
    <submittedName>
        <fullName evidence="1">Uncharacterized protein</fullName>
    </submittedName>
</protein>
<name>A0A2I0HUS6_PUNGR</name>